<dbReference type="Gene3D" id="1.10.357.140">
    <property type="entry name" value="UbiA prenyltransferase"/>
    <property type="match status" value="1"/>
</dbReference>
<keyword evidence="3 8" id="KW-1003">Cell membrane</keyword>
<keyword evidence="6 8" id="KW-1133">Transmembrane helix</keyword>
<evidence type="ECO:0000256" key="6">
    <source>
        <dbReference type="ARBA" id="ARBA00022989"/>
    </source>
</evidence>
<comment type="similarity">
    <text evidence="8">Belongs to the MenA family. Type 1 subfamily.</text>
</comment>
<evidence type="ECO:0000256" key="5">
    <source>
        <dbReference type="ARBA" id="ARBA00022692"/>
    </source>
</evidence>
<dbReference type="PIRSF" id="PIRSF005355">
    <property type="entry name" value="UBIAD1"/>
    <property type="match status" value="1"/>
</dbReference>
<feature type="transmembrane region" description="Helical" evidence="8">
    <location>
        <begin position="155"/>
        <end position="175"/>
    </location>
</feature>
<dbReference type="InterPro" id="IPR026046">
    <property type="entry name" value="UBIAD1"/>
</dbReference>
<evidence type="ECO:0000256" key="4">
    <source>
        <dbReference type="ARBA" id="ARBA00022679"/>
    </source>
</evidence>
<evidence type="ECO:0000256" key="9">
    <source>
        <dbReference type="NCBIfam" id="TIGR00751"/>
    </source>
</evidence>
<comment type="pathway">
    <text evidence="8">Quinol/quinone metabolism; menaquinone biosynthesis; menaquinol from 1,4-dihydroxy-2-naphthoate: step 1/2.</text>
</comment>
<feature type="transmembrane region" description="Helical" evidence="8">
    <location>
        <begin position="129"/>
        <end position="148"/>
    </location>
</feature>
<dbReference type="Proteomes" id="UP000396835">
    <property type="component" value="Unassembled WGS sequence"/>
</dbReference>
<feature type="transmembrane region" description="Helical" evidence="8">
    <location>
        <begin position="21"/>
        <end position="38"/>
    </location>
</feature>
<evidence type="ECO:0000313" key="11">
    <source>
        <dbReference type="Proteomes" id="UP000396835"/>
    </source>
</evidence>
<evidence type="ECO:0000256" key="1">
    <source>
        <dbReference type="ARBA" id="ARBA00004141"/>
    </source>
</evidence>
<dbReference type="Pfam" id="PF01040">
    <property type="entry name" value="UbiA"/>
    <property type="match status" value="1"/>
</dbReference>
<feature type="transmembrane region" description="Helical" evidence="8">
    <location>
        <begin position="44"/>
        <end position="64"/>
    </location>
</feature>
<dbReference type="RefSeq" id="WP_394366471.1">
    <property type="nucleotide sequence ID" value="NZ_CAACYH010000004.1"/>
</dbReference>
<dbReference type="InterPro" id="IPR004657">
    <property type="entry name" value="MenA"/>
</dbReference>
<proteinExistence type="inferred from homology"/>
<keyword evidence="4 8" id="KW-0808">Transferase</keyword>
<gene>
    <name evidence="8 10" type="primary">menA</name>
    <name evidence="10" type="ORF">NCTC7812_01745</name>
</gene>
<dbReference type="AlphaFoldDB" id="A0A449I448"/>
<dbReference type="GO" id="GO:0005886">
    <property type="term" value="C:plasma membrane"/>
    <property type="evidence" value="ECO:0007669"/>
    <property type="project" value="UniProtKB-SubCell"/>
</dbReference>
<dbReference type="InterPro" id="IPR000537">
    <property type="entry name" value="UbiA_prenyltransferase"/>
</dbReference>
<dbReference type="GO" id="GO:0042371">
    <property type="term" value="P:vitamin K biosynthetic process"/>
    <property type="evidence" value="ECO:0007669"/>
    <property type="project" value="TreeGrafter"/>
</dbReference>
<comment type="subcellular location">
    <subcellularLocation>
        <location evidence="8">Cell membrane</location>
        <topology evidence="8">Multi-pass membrane protein</topology>
    </subcellularLocation>
    <subcellularLocation>
        <location evidence="1">Membrane</location>
        <topology evidence="1">Multi-pass membrane protein</topology>
    </subcellularLocation>
</comment>
<dbReference type="UniPathway" id="UPA00079">
    <property type="reaction ID" value="UER00168"/>
</dbReference>
<feature type="transmembrane region" description="Helical" evidence="8">
    <location>
        <begin position="256"/>
        <end position="274"/>
    </location>
</feature>
<name>A0A449I448_9BACE</name>
<keyword evidence="7 8" id="KW-0472">Membrane</keyword>
<keyword evidence="5 8" id="KW-0812">Transmembrane</keyword>
<protein>
    <recommendedName>
        <fullName evidence="8 9">1,4-dihydroxy-2-naphthoate octaprenyltransferase</fullName>
        <shortName evidence="8">DHNA-octaprenyltransferase</shortName>
        <ecNumber evidence="8 9">2.5.1.74</ecNumber>
    </recommendedName>
</protein>
<dbReference type="HAMAP" id="MF_01937">
    <property type="entry name" value="MenA_1"/>
    <property type="match status" value="1"/>
</dbReference>
<accession>A0A449I448</accession>
<feature type="transmembrane region" description="Helical" evidence="8">
    <location>
        <begin position="223"/>
        <end position="244"/>
    </location>
</feature>
<evidence type="ECO:0000256" key="7">
    <source>
        <dbReference type="ARBA" id="ARBA00023136"/>
    </source>
</evidence>
<dbReference type="PANTHER" id="PTHR13929:SF0">
    <property type="entry name" value="UBIA PRENYLTRANSFERASE DOMAIN-CONTAINING PROTEIN 1"/>
    <property type="match status" value="1"/>
</dbReference>
<sequence length="315" mass="34432">MIETVRTNSIHAWMLAARPKTLTGAFIPVLTGTSLALADEVFTPLPALLCLLFACGMQVAANFINDLYDYLKGTDREDRLGPERACSQGWITPEAMKKGIGLAVLLSCLAGCGLLYTCRGQLPYDGWELIGLGALCVLFAFLYTTILSYHGWGDLLVLVFFGFIPVGGTYYVQAYKITMDVVVASLVCGLVIDTLLVVNNYRDREQDALSGKRTLIVRLGEPFGRYAYLGLGIAATLLSFRFGIDNDLINPVTGSPALPVNPAALLMPLLYLFFHVRTWQRMCQIQSGKQLNGILGETSRNMLLMGLLLSAAILM</sequence>
<reference evidence="10 11" key="1">
    <citation type="submission" date="2019-02" db="EMBL/GenBank/DDBJ databases">
        <authorList>
            <consortium name="Pathogen Informatics"/>
        </authorList>
    </citation>
    <scope>NUCLEOTIDE SEQUENCE [LARGE SCALE GENOMIC DNA]</scope>
    <source>
        <strain evidence="10 11">3012STDY7078512</strain>
    </source>
</reference>
<dbReference type="PANTHER" id="PTHR13929">
    <property type="entry name" value="1,4-DIHYDROXY-2-NAPHTHOATE OCTAPRENYLTRANSFERASE"/>
    <property type="match status" value="1"/>
</dbReference>
<dbReference type="GO" id="GO:0046428">
    <property type="term" value="F:1,4-dihydroxy-2-naphthoate polyprenyltransferase activity"/>
    <property type="evidence" value="ECO:0007669"/>
    <property type="project" value="UniProtKB-UniRule"/>
</dbReference>
<dbReference type="EC" id="2.5.1.74" evidence="8 9"/>
<dbReference type="GO" id="GO:0009234">
    <property type="term" value="P:menaquinone biosynthetic process"/>
    <property type="evidence" value="ECO:0007669"/>
    <property type="project" value="UniProtKB-UniRule"/>
</dbReference>
<comment type="catalytic activity">
    <reaction evidence="8">
        <text>an all-trans-polyprenyl diphosphate + 1,4-dihydroxy-2-naphthoate + H(+) = a 2-demethylmenaquinol + CO2 + diphosphate</text>
        <dbReference type="Rhea" id="RHEA:26478"/>
        <dbReference type="Rhea" id="RHEA-COMP:9563"/>
        <dbReference type="Rhea" id="RHEA-COMP:9564"/>
        <dbReference type="ChEBI" id="CHEBI:11173"/>
        <dbReference type="ChEBI" id="CHEBI:15378"/>
        <dbReference type="ChEBI" id="CHEBI:16526"/>
        <dbReference type="ChEBI" id="CHEBI:33019"/>
        <dbReference type="ChEBI" id="CHEBI:55437"/>
        <dbReference type="ChEBI" id="CHEBI:58914"/>
        <dbReference type="EC" id="2.5.1.74"/>
    </reaction>
</comment>
<dbReference type="EMBL" id="CAACYH010000004">
    <property type="protein sequence ID" value="VFB14204.1"/>
    <property type="molecule type" value="Genomic_DNA"/>
</dbReference>
<dbReference type="NCBIfam" id="TIGR00751">
    <property type="entry name" value="menA"/>
    <property type="match status" value="1"/>
</dbReference>
<organism evidence="10 11">
    <name type="scientific">Prevotella heparinolytica</name>
    <dbReference type="NCBI Taxonomy" id="28113"/>
    <lineage>
        <taxon>Bacteria</taxon>
        <taxon>Pseudomonadati</taxon>
        <taxon>Bacteroidota</taxon>
        <taxon>Bacteroidia</taxon>
        <taxon>Bacteroidales</taxon>
        <taxon>Bacteroidaceae</taxon>
        <taxon>Bacteroides</taxon>
    </lineage>
</organism>
<feature type="transmembrane region" description="Helical" evidence="8">
    <location>
        <begin position="99"/>
        <end position="117"/>
    </location>
</feature>
<evidence type="ECO:0000256" key="3">
    <source>
        <dbReference type="ARBA" id="ARBA00022475"/>
    </source>
</evidence>
<dbReference type="CDD" id="cd13962">
    <property type="entry name" value="PT_UbiA_UBIAD1"/>
    <property type="match status" value="1"/>
</dbReference>
<dbReference type="InterPro" id="IPR044878">
    <property type="entry name" value="UbiA_sf"/>
</dbReference>
<evidence type="ECO:0000256" key="2">
    <source>
        <dbReference type="ARBA" id="ARBA00022428"/>
    </source>
</evidence>
<keyword evidence="2 8" id="KW-0474">Menaquinone biosynthesis</keyword>
<evidence type="ECO:0000256" key="8">
    <source>
        <dbReference type="HAMAP-Rule" id="MF_01937"/>
    </source>
</evidence>
<evidence type="ECO:0000313" key="10">
    <source>
        <dbReference type="EMBL" id="VFB14204.1"/>
    </source>
</evidence>
<comment type="function">
    <text evidence="8">Conversion of 1,4-dihydroxy-2-naphthoate (DHNA) to demethylmenaquinone (DMK).</text>
</comment>
<feature type="transmembrane region" description="Helical" evidence="8">
    <location>
        <begin position="181"/>
        <end position="202"/>
    </location>
</feature>